<keyword evidence="4" id="KW-1185">Reference proteome</keyword>
<evidence type="ECO:0000313" key="4">
    <source>
        <dbReference type="Proteomes" id="UP000005324"/>
    </source>
</evidence>
<dbReference type="SMART" id="SM00062">
    <property type="entry name" value="PBPb"/>
    <property type="match status" value="1"/>
</dbReference>
<reference evidence="3 4" key="1">
    <citation type="submission" date="2010-04" db="EMBL/GenBank/DDBJ databases">
        <authorList>
            <person name="Qin X."/>
            <person name="Bachman B."/>
            <person name="Battles P."/>
            <person name="Bell A."/>
            <person name="Bess C."/>
            <person name="Bickham C."/>
            <person name="Chaboub L."/>
            <person name="Chen D."/>
            <person name="Coyle M."/>
            <person name="Deiros D.R."/>
            <person name="Dinh H."/>
            <person name="Forbes L."/>
            <person name="Fowler G."/>
            <person name="Francisco L."/>
            <person name="Fu Q."/>
            <person name="Gubbala S."/>
            <person name="Hale W."/>
            <person name="Han Y."/>
            <person name="Hemphill L."/>
            <person name="Highlander S.K."/>
            <person name="Hirani K."/>
            <person name="Hogues M."/>
            <person name="Jackson L."/>
            <person name="Jakkamsetti A."/>
            <person name="Javaid M."/>
            <person name="Jiang H."/>
            <person name="Korchina V."/>
            <person name="Kovar C."/>
            <person name="Lara F."/>
            <person name="Lee S."/>
            <person name="Mata R."/>
            <person name="Mathew T."/>
            <person name="Moen C."/>
            <person name="Morales K."/>
            <person name="Munidasa M."/>
            <person name="Nazareth L."/>
            <person name="Ngo R."/>
            <person name="Nguyen L."/>
            <person name="Okwuonu G."/>
            <person name="Ongeri F."/>
            <person name="Patil S."/>
            <person name="Petrosino J."/>
            <person name="Pham C."/>
            <person name="Pham P."/>
            <person name="Pu L.-L."/>
            <person name="Puazo M."/>
            <person name="Raj R."/>
            <person name="Reid J."/>
            <person name="Rouhana J."/>
            <person name="Saada N."/>
            <person name="Shang Y."/>
            <person name="Simmons D."/>
            <person name="Thornton R."/>
            <person name="Warren J."/>
            <person name="Weissenberger G."/>
            <person name="Zhang J."/>
            <person name="Zhang L."/>
            <person name="Zhou C."/>
            <person name="Zhu D."/>
            <person name="Muzny D."/>
            <person name="Worley K."/>
            <person name="Gibbs R."/>
        </authorList>
    </citation>
    <scope>NUCLEOTIDE SEQUENCE [LARGE SCALE GENOMIC DNA]</scope>
    <source>
        <strain evidence="3 4">ATCC 49957</strain>
    </source>
</reference>
<dbReference type="AlphaFoldDB" id="D5RQY8"/>
<name>D5RQY8_9PROT</name>
<dbReference type="Pfam" id="PF00497">
    <property type="entry name" value="SBP_bac_3"/>
    <property type="match status" value="1"/>
</dbReference>
<feature type="domain" description="Solute-binding protein family 3/N-terminal" evidence="2">
    <location>
        <begin position="81"/>
        <end position="304"/>
    </location>
</feature>
<evidence type="ECO:0000259" key="2">
    <source>
        <dbReference type="SMART" id="SM00062"/>
    </source>
</evidence>
<protein>
    <submittedName>
        <fullName evidence="3">Tat pathway signal sequence domain protein</fullName>
    </submittedName>
</protein>
<organism evidence="3 4">
    <name type="scientific">Pseudoroseomonas cervicalis ATCC 49957</name>
    <dbReference type="NCBI Taxonomy" id="525371"/>
    <lineage>
        <taxon>Bacteria</taxon>
        <taxon>Pseudomonadati</taxon>
        <taxon>Pseudomonadota</taxon>
        <taxon>Alphaproteobacteria</taxon>
        <taxon>Acetobacterales</taxon>
        <taxon>Roseomonadaceae</taxon>
        <taxon>Roseomonas</taxon>
    </lineage>
</organism>
<dbReference type="PANTHER" id="PTHR35936">
    <property type="entry name" value="MEMBRANE-BOUND LYTIC MUREIN TRANSGLYCOSYLASE F"/>
    <property type="match status" value="1"/>
</dbReference>
<dbReference type="Proteomes" id="UP000005324">
    <property type="component" value="Unassembled WGS sequence"/>
</dbReference>
<comment type="caution">
    <text evidence="3">The sequence shown here is derived from an EMBL/GenBank/DDBJ whole genome shotgun (WGS) entry which is preliminary data.</text>
</comment>
<dbReference type="HOGENOM" id="CLU_019602_18_6_5"/>
<dbReference type="EMBL" id="ADVL01000679">
    <property type="protein sequence ID" value="EFH10274.1"/>
    <property type="molecule type" value="Genomic_DNA"/>
</dbReference>
<dbReference type="PANTHER" id="PTHR35936:SF17">
    <property type="entry name" value="ARGININE-BINDING EXTRACELLULAR PROTEIN ARTP"/>
    <property type="match status" value="1"/>
</dbReference>
<sequence length="317" mass="34714">MKTGKPHRDGARQIRQGCITTRPGAGLEAAPRRRRRQFMVSRRMIGTAAGLALAMGASLSTPALAQGANETTFDRIRRTKKLRSAAVVGGAPYYHKDLASGQWRGFYIDLLKMLAEELEAELELTETTWGNAVLDLQSNKIDIFFGLNPTPRRALVIDFSVPCFSNAFSFIAKRGYSPKSWDELNAPEVKIAVDSGSSQDQVVTRLCPRAQISRFKSADEATMAVQSGRADAQCLVLLLALTAVKRNANIGHVVVPAPVFATTSNAGFRREADKTWRDFVNTWIDFNKGLGAVRSAILRNMELVGISESDFPPGITL</sequence>
<keyword evidence="1" id="KW-0732">Signal</keyword>
<dbReference type="SUPFAM" id="SSF53850">
    <property type="entry name" value="Periplasmic binding protein-like II"/>
    <property type="match status" value="1"/>
</dbReference>
<proteinExistence type="predicted"/>
<evidence type="ECO:0000313" key="3">
    <source>
        <dbReference type="EMBL" id="EFH10274.1"/>
    </source>
</evidence>
<dbReference type="Gene3D" id="3.40.190.10">
    <property type="entry name" value="Periplasmic binding protein-like II"/>
    <property type="match status" value="2"/>
</dbReference>
<dbReference type="InterPro" id="IPR001638">
    <property type="entry name" value="Solute-binding_3/MltF_N"/>
</dbReference>
<gene>
    <name evidence="3" type="ORF">HMPREF0731_3500</name>
</gene>
<evidence type="ECO:0000256" key="1">
    <source>
        <dbReference type="ARBA" id="ARBA00022729"/>
    </source>
</evidence>
<accession>D5RQY8</accession>